<keyword evidence="1" id="KW-0732">Signal</keyword>
<gene>
    <name evidence="2" type="ORF">ACH5RR_016012</name>
</gene>
<feature type="signal peptide" evidence="1">
    <location>
        <begin position="1"/>
        <end position="25"/>
    </location>
</feature>
<sequence length="171" mass="17525">MASHGYPAFFLTLTLLLAIITNAAAQGSVIITVSQLRVYGNLYCTPTGNLLPIGISLPLVNANVVVSCNVGTTNVVTVQATTNLVGFFNVTFSATANLSLNLTTTSVLPNCAASVQLPVLGCLTLPLLGVLRGSITPVGLEVDQELNASVDGTQIGITLNGLASGFSTSLF</sequence>
<dbReference type="PANTHER" id="PTHR34458:SF11">
    <property type="entry name" value="MD-2-RELATED LIPID-RECOGNITION DOMAIN-CONTAINING PROTEIN"/>
    <property type="match status" value="1"/>
</dbReference>
<evidence type="ECO:0000256" key="1">
    <source>
        <dbReference type="SAM" id="SignalP"/>
    </source>
</evidence>
<dbReference type="PANTHER" id="PTHR34458">
    <property type="entry name" value="POLLEN OLE E 1 ALLERGEN AND EXTENSIN FAMILY PROTEIN-RELATED"/>
    <property type="match status" value="1"/>
</dbReference>
<dbReference type="InterPro" id="IPR040404">
    <property type="entry name" value="Phylloplanin-like"/>
</dbReference>
<protein>
    <recommendedName>
        <fullName evidence="4">Phylloplanin</fullName>
    </recommendedName>
</protein>
<dbReference type="EMBL" id="JBJUIK010000007">
    <property type="protein sequence ID" value="KAL3523178.1"/>
    <property type="molecule type" value="Genomic_DNA"/>
</dbReference>
<evidence type="ECO:0008006" key="4">
    <source>
        <dbReference type="Google" id="ProtNLM"/>
    </source>
</evidence>
<dbReference type="Proteomes" id="UP001630127">
    <property type="component" value="Unassembled WGS sequence"/>
</dbReference>
<accession>A0ABD2ZVZ5</accession>
<evidence type="ECO:0000313" key="3">
    <source>
        <dbReference type="Proteomes" id="UP001630127"/>
    </source>
</evidence>
<evidence type="ECO:0000313" key="2">
    <source>
        <dbReference type="EMBL" id="KAL3523178.1"/>
    </source>
</evidence>
<comment type="caution">
    <text evidence="2">The sequence shown here is derived from an EMBL/GenBank/DDBJ whole genome shotgun (WGS) entry which is preliminary data.</text>
</comment>
<name>A0ABD2ZVZ5_9GENT</name>
<dbReference type="AlphaFoldDB" id="A0ABD2ZVZ5"/>
<feature type="chain" id="PRO_5044749284" description="Phylloplanin" evidence="1">
    <location>
        <begin position="26"/>
        <end position="171"/>
    </location>
</feature>
<organism evidence="2 3">
    <name type="scientific">Cinchona calisaya</name>
    <dbReference type="NCBI Taxonomy" id="153742"/>
    <lineage>
        <taxon>Eukaryota</taxon>
        <taxon>Viridiplantae</taxon>
        <taxon>Streptophyta</taxon>
        <taxon>Embryophyta</taxon>
        <taxon>Tracheophyta</taxon>
        <taxon>Spermatophyta</taxon>
        <taxon>Magnoliopsida</taxon>
        <taxon>eudicotyledons</taxon>
        <taxon>Gunneridae</taxon>
        <taxon>Pentapetalae</taxon>
        <taxon>asterids</taxon>
        <taxon>lamiids</taxon>
        <taxon>Gentianales</taxon>
        <taxon>Rubiaceae</taxon>
        <taxon>Cinchonoideae</taxon>
        <taxon>Cinchoneae</taxon>
        <taxon>Cinchona</taxon>
    </lineage>
</organism>
<keyword evidence="3" id="KW-1185">Reference proteome</keyword>
<reference evidence="2 3" key="1">
    <citation type="submission" date="2024-11" db="EMBL/GenBank/DDBJ databases">
        <title>A near-complete genome assembly of Cinchona calisaya.</title>
        <authorList>
            <person name="Lian D.C."/>
            <person name="Zhao X.W."/>
            <person name="Wei L."/>
        </authorList>
    </citation>
    <scope>NUCLEOTIDE SEQUENCE [LARGE SCALE GENOMIC DNA]</scope>
    <source>
        <tissue evidence="2">Nenye</tissue>
    </source>
</reference>
<proteinExistence type="predicted"/>